<accession>A0A834XGI6</accession>
<sequence length="60" mass="6575">MAATMVNSDGFGVRDAIARKPIDSQALGVAVMQSLNDEVERIKSEAQTTWSLQESLELEH</sequence>
<reference evidence="1" key="1">
    <citation type="submission" date="2020-09" db="EMBL/GenBank/DDBJ databases">
        <title>Genome-Enabled Discovery of Anthraquinone Biosynthesis in Senna tora.</title>
        <authorList>
            <person name="Kang S.-H."/>
            <person name="Pandey R.P."/>
            <person name="Lee C.-M."/>
            <person name="Sim J.-S."/>
            <person name="Jeong J.-T."/>
            <person name="Choi B.-S."/>
            <person name="Jung M."/>
            <person name="Ginzburg D."/>
            <person name="Zhao K."/>
            <person name="Won S.Y."/>
            <person name="Oh T.-J."/>
            <person name="Yu Y."/>
            <person name="Kim N.-H."/>
            <person name="Lee O.R."/>
            <person name="Lee T.-H."/>
            <person name="Bashyal P."/>
            <person name="Kim T.-S."/>
            <person name="Lee W.-H."/>
            <person name="Kawkins C."/>
            <person name="Kim C.-K."/>
            <person name="Kim J.S."/>
            <person name="Ahn B.O."/>
            <person name="Rhee S.Y."/>
            <person name="Sohng J.K."/>
        </authorList>
    </citation>
    <scope>NUCLEOTIDE SEQUENCE</scope>
    <source>
        <tissue evidence="1">Leaf</tissue>
    </source>
</reference>
<evidence type="ECO:0000313" key="2">
    <source>
        <dbReference type="Proteomes" id="UP000634136"/>
    </source>
</evidence>
<proteinExistence type="predicted"/>
<name>A0A834XGI6_9FABA</name>
<gene>
    <name evidence="1" type="ORF">G2W53_000915</name>
</gene>
<protein>
    <submittedName>
        <fullName evidence="1">Uncharacterized protein</fullName>
    </submittedName>
</protein>
<comment type="caution">
    <text evidence="1">The sequence shown here is derived from an EMBL/GenBank/DDBJ whole genome shotgun (WGS) entry which is preliminary data.</text>
</comment>
<dbReference type="Proteomes" id="UP000634136">
    <property type="component" value="Unassembled WGS sequence"/>
</dbReference>
<organism evidence="1 2">
    <name type="scientific">Senna tora</name>
    <dbReference type="NCBI Taxonomy" id="362788"/>
    <lineage>
        <taxon>Eukaryota</taxon>
        <taxon>Viridiplantae</taxon>
        <taxon>Streptophyta</taxon>
        <taxon>Embryophyta</taxon>
        <taxon>Tracheophyta</taxon>
        <taxon>Spermatophyta</taxon>
        <taxon>Magnoliopsida</taxon>
        <taxon>eudicotyledons</taxon>
        <taxon>Gunneridae</taxon>
        <taxon>Pentapetalae</taxon>
        <taxon>rosids</taxon>
        <taxon>fabids</taxon>
        <taxon>Fabales</taxon>
        <taxon>Fabaceae</taxon>
        <taxon>Caesalpinioideae</taxon>
        <taxon>Cassia clade</taxon>
        <taxon>Senna</taxon>
    </lineage>
</organism>
<dbReference type="AlphaFoldDB" id="A0A834XGI6"/>
<dbReference type="EMBL" id="JAAIUW010000001">
    <property type="protein sequence ID" value="KAF7844010.1"/>
    <property type="molecule type" value="Genomic_DNA"/>
</dbReference>
<evidence type="ECO:0000313" key="1">
    <source>
        <dbReference type="EMBL" id="KAF7844010.1"/>
    </source>
</evidence>
<keyword evidence="2" id="KW-1185">Reference proteome</keyword>